<reference evidence="1" key="1">
    <citation type="submission" date="2020-11" db="EMBL/GenBank/DDBJ databases">
        <authorList>
            <consortium name="DOE Joint Genome Institute"/>
            <person name="Ahrendt S."/>
            <person name="Riley R."/>
            <person name="Andreopoulos W."/>
            <person name="Labutti K."/>
            <person name="Pangilinan J."/>
            <person name="Ruiz-Duenas F.J."/>
            <person name="Barrasa J.M."/>
            <person name="Sanchez-Garcia M."/>
            <person name="Camarero S."/>
            <person name="Miyauchi S."/>
            <person name="Serrano A."/>
            <person name="Linde D."/>
            <person name="Babiker R."/>
            <person name="Drula E."/>
            <person name="Ayuso-Fernandez I."/>
            <person name="Pacheco R."/>
            <person name="Padilla G."/>
            <person name="Ferreira P."/>
            <person name="Barriuso J."/>
            <person name="Kellner H."/>
            <person name="Castanera R."/>
            <person name="Alfaro M."/>
            <person name="Ramirez L."/>
            <person name="Pisabarro A.G."/>
            <person name="Kuo A."/>
            <person name="Tritt A."/>
            <person name="Lipzen A."/>
            <person name="He G."/>
            <person name="Yan M."/>
            <person name="Ng V."/>
            <person name="Cullen D."/>
            <person name="Martin F."/>
            <person name="Rosso M.-N."/>
            <person name="Henrissat B."/>
            <person name="Hibbett D."/>
            <person name="Martinez A.T."/>
            <person name="Grigoriev I.V."/>
        </authorList>
    </citation>
    <scope>NUCLEOTIDE SEQUENCE</scope>
    <source>
        <strain evidence="1">AH 40177</strain>
    </source>
</reference>
<dbReference type="OrthoDB" id="3003360at2759"/>
<evidence type="ECO:0000313" key="1">
    <source>
        <dbReference type="EMBL" id="KAF9065453.1"/>
    </source>
</evidence>
<proteinExistence type="predicted"/>
<evidence type="ECO:0000313" key="2">
    <source>
        <dbReference type="Proteomes" id="UP000772434"/>
    </source>
</evidence>
<organism evidence="1 2">
    <name type="scientific">Rhodocollybia butyracea</name>
    <dbReference type="NCBI Taxonomy" id="206335"/>
    <lineage>
        <taxon>Eukaryota</taxon>
        <taxon>Fungi</taxon>
        <taxon>Dikarya</taxon>
        <taxon>Basidiomycota</taxon>
        <taxon>Agaricomycotina</taxon>
        <taxon>Agaricomycetes</taxon>
        <taxon>Agaricomycetidae</taxon>
        <taxon>Agaricales</taxon>
        <taxon>Marasmiineae</taxon>
        <taxon>Omphalotaceae</taxon>
        <taxon>Rhodocollybia</taxon>
    </lineage>
</organism>
<dbReference type="EMBL" id="JADNRY010000103">
    <property type="protein sequence ID" value="KAF9065453.1"/>
    <property type="molecule type" value="Genomic_DNA"/>
</dbReference>
<protein>
    <submittedName>
        <fullName evidence="1">Uncharacterized protein</fullName>
    </submittedName>
</protein>
<keyword evidence="2" id="KW-1185">Reference proteome</keyword>
<feature type="non-terminal residue" evidence="1">
    <location>
        <position position="1"/>
    </location>
</feature>
<dbReference type="AlphaFoldDB" id="A0A9P5PKB2"/>
<name>A0A9P5PKB2_9AGAR</name>
<gene>
    <name evidence="1" type="ORF">BDP27DRAFT_1404792</name>
</gene>
<accession>A0A9P5PKB2</accession>
<dbReference type="Proteomes" id="UP000772434">
    <property type="component" value="Unassembled WGS sequence"/>
</dbReference>
<comment type="caution">
    <text evidence="1">The sequence shown here is derived from an EMBL/GenBank/DDBJ whole genome shotgun (WGS) entry which is preliminary data.</text>
</comment>
<sequence length="248" mass="27719">MSSSNTDLISDGTQGVEAQHVATLVKAIKDGAQLDASYEAIFTAAMKNPESQLNVADFPKAIEIPSGYAKATRGGKPSGVEEHLTPPHGTRGFVNQTFKLSETNWILDVYGYRHANSNNVTLIILHSGFSPNYLTVYTLWTTPETLRKSQHPATYEEDLGDYRYSYRIDYTNTINMLKPDGKNSDPFQAVYRETFVSFRVDSPDPTYLKFRQYSGQIYGLSIFNTSFELGSSITIELVQQLHTGITFT</sequence>